<dbReference type="PANTHER" id="PTHR24024:SF18">
    <property type="entry name" value="SHORT-CHAIN COLLAGEN C4-LIKE"/>
    <property type="match status" value="1"/>
</dbReference>
<organism evidence="1 2">
    <name type="scientific">Mytilus edulis</name>
    <name type="common">Blue mussel</name>
    <dbReference type="NCBI Taxonomy" id="6550"/>
    <lineage>
        <taxon>Eukaryota</taxon>
        <taxon>Metazoa</taxon>
        <taxon>Spiralia</taxon>
        <taxon>Lophotrochozoa</taxon>
        <taxon>Mollusca</taxon>
        <taxon>Bivalvia</taxon>
        <taxon>Autobranchia</taxon>
        <taxon>Pteriomorphia</taxon>
        <taxon>Mytilida</taxon>
        <taxon>Mytiloidea</taxon>
        <taxon>Mytilidae</taxon>
        <taxon>Mytilinae</taxon>
        <taxon>Mytilus</taxon>
    </lineage>
</organism>
<reference evidence="1" key="1">
    <citation type="submission" date="2021-03" db="EMBL/GenBank/DDBJ databases">
        <authorList>
            <person name="Bekaert M."/>
        </authorList>
    </citation>
    <scope>NUCLEOTIDE SEQUENCE</scope>
</reference>
<gene>
    <name evidence="1" type="ORF">MEDL_53971</name>
</gene>
<dbReference type="GO" id="GO:0005615">
    <property type="term" value="C:extracellular space"/>
    <property type="evidence" value="ECO:0007669"/>
    <property type="project" value="TreeGrafter"/>
</dbReference>
<proteinExistence type="predicted"/>
<comment type="caution">
    <text evidence="1">The sequence shown here is derived from an EMBL/GenBank/DDBJ whole genome shotgun (WGS) entry which is preliminary data.</text>
</comment>
<dbReference type="OrthoDB" id="6057536at2759"/>
<dbReference type="Proteomes" id="UP000683360">
    <property type="component" value="Unassembled WGS sequence"/>
</dbReference>
<dbReference type="EMBL" id="CAJPWZ010002595">
    <property type="protein sequence ID" value="CAG2241771.1"/>
    <property type="molecule type" value="Genomic_DNA"/>
</dbReference>
<name>A0A8S3UCT4_MYTED</name>
<evidence type="ECO:0000313" key="2">
    <source>
        <dbReference type="Proteomes" id="UP000683360"/>
    </source>
</evidence>
<sequence length="375" mass="41288">MAVVTGKEEHRYQLGIKKEYYVDFTPGISLNCLTVKRSEFTNIPVLQCPINSCDWKPQDLDEALAAALTHALQILDRTYPPTSSSTSNAQKEQGKVTRSAVGDSASAMNDTCHNPKRPQADGAGCWACGGPSHGQLNDFYKVLGLNIHGLVFRNFRQCLILWTGMLLASECHGYNLEEVLEEIDSRSDYQLRGNGPTFTRWGRSECPPTSEKVYNGYMSGPKHNFGGSGSNYLCLPTNPQWGDYSAAFNNKRAVIVGVEMETSSGKPYPSYLQDHDSACVVCQTINSNSILMVPARLTCPPGWTSQYNGYLMSEMSTANRRRTEYICYDGSPVQIPGSGSRENQAMITPVEVLCGSLDCSKYVSGRELTCVVCSR</sequence>
<protein>
    <submittedName>
        <fullName evidence="1">Uncharacterized protein</fullName>
    </submittedName>
</protein>
<dbReference type="PANTHER" id="PTHR24024">
    <property type="entry name" value="PULMONARY SURFACTANT-ASSOCIATED PROTEIN A"/>
    <property type="match status" value="1"/>
</dbReference>
<evidence type="ECO:0000313" key="1">
    <source>
        <dbReference type="EMBL" id="CAG2241771.1"/>
    </source>
</evidence>
<keyword evidence="2" id="KW-1185">Reference proteome</keyword>
<dbReference type="InterPro" id="IPR051077">
    <property type="entry name" value="Ca-dependent_lectin"/>
</dbReference>
<dbReference type="AlphaFoldDB" id="A0A8S3UCT4"/>
<accession>A0A8S3UCT4</accession>